<proteinExistence type="predicted"/>
<accession>A0A1H9FTT1</accession>
<dbReference type="AlphaFoldDB" id="A0A1H9FTT1"/>
<dbReference type="OrthoDB" id="9775734at2"/>
<evidence type="ECO:0008006" key="3">
    <source>
        <dbReference type="Google" id="ProtNLM"/>
    </source>
</evidence>
<dbReference type="Proteomes" id="UP000198749">
    <property type="component" value="Unassembled WGS sequence"/>
</dbReference>
<evidence type="ECO:0000313" key="1">
    <source>
        <dbReference type="EMBL" id="SEQ40903.1"/>
    </source>
</evidence>
<dbReference type="EMBL" id="FOGB01000003">
    <property type="protein sequence ID" value="SEQ40903.1"/>
    <property type="molecule type" value="Genomic_DNA"/>
</dbReference>
<protein>
    <recommendedName>
        <fullName evidence="3">DUF2797 domain-containing protein</fullName>
    </recommendedName>
</protein>
<organism evidence="1 2">
    <name type="scientific">Amphritea atlantica</name>
    <dbReference type="NCBI Taxonomy" id="355243"/>
    <lineage>
        <taxon>Bacteria</taxon>
        <taxon>Pseudomonadati</taxon>
        <taxon>Pseudomonadota</taxon>
        <taxon>Gammaproteobacteria</taxon>
        <taxon>Oceanospirillales</taxon>
        <taxon>Oceanospirillaceae</taxon>
        <taxon>Amphritea</taxon>
    </lineage>
</organism>
<dbReference type="RefSeq" id="WP_091355866.1">
    <property type="nucleotide sequence ID" value="NZ_AP025284.1"/>
</dbReference>
<name>A0A1H9FTT1_9GAMM</name>
<sequence length="275" mass="30961">MEVIAQGALVKMPAKIAPQICYQLKLGDHLIDLNSYLGQPVKLCFLGQINCTHCGRKTSKSFAQGYCYPCFKKLPQCDLCIMSPEKCHYEQGTCRDPSWGEQFCFQSHYVYLANSSGVKVGITRGTQIPTRWIDQGAIQALPVLRVDTRFQSGLAEQIFAAHVTDKTNWRAMLKGQVDRLDLQAERDRLMTLCQEELTLLENRFGLQAIQRLPEAEVVELDYPVLNFPAKVTSLSFDKTPVVEGVLQGIKGQYLILDTGVINLRKFTAYQVEFSA</sequence>
<dbReference type="InterPro" id="IPR021246">
    <property type="entry name" value="DUF2797"/>
</dbReference>
<dbReference type="Pfam" id="PF10977">
    <property type="entry name" value="DUF2797"/>
    <property type="match status" value="1"/>
</dbReference>
<gene>
    <name evidence="1" type="ORF">SAMN03080615_01415</name>
</gene>
<dbReference type="STRING" id="355243.SAMN03080615_01415"/>
<reference evidence="2" key="1">
    <citation type="submission" date="2016-10" db="EMBL/GenBank/DDBJ databases">
        <authorList>
            <person name="Varghese N."/>
            <person name="Submissions S."/>
        </authorList>
    </citation>
    <scope>NUCLEOTIDE SEQUENCE [LARGE SCALE GENOMIC DNA]</scope>
    <source>
        <strain evidence="2">DSM 18887</strain>
    </source>
</reference>
<evidence type="ECO:0000313" key="2">
    <source>
        <dbReference type="Proteomes" id="UP000198749"/>
    </source>
</evidence>
<keyword evidence="2" id="KW-1185">Reference proteome</keyword>